<feature type="transmembrane region" description="Helical" evidence="1">
    <location>
        <begin position="437"/>
        <end position="460"/>
    </location>
</feature>
<dbReference type="PANTHER" id="PTHR21329">
    <property type="entry name" value="PHOSPHATIDYLINOSITOL N-ACETYLGLUCOSAMINYLTRANSFERASE SUBUNIT Q-RELATED"/>
    <property type="match status" value="1"/>
</dbReference>
<dbReference type="EMBL" id="MU151699">
    <property type="protein sequence ID" value="KAF9442117.1"/>
    <property type="molecule type" value="Genomic_DNA"/>
</dbReference>
<feature type="transmembrane region" description="Helical" evidence="1">
    <location>
        <begin position="382"/>
        <end position="401"/>
    </location>
</feature>
<dbReference type="GO" id="GO:0006506">
    <property type="term" value="P:GPI anchor biosynthetic process"/>
    <property type="evidence" value="ECO:0007669"/>
    <property type="project" value="InterPro"/>
</dbReference>
<feature type="transmembrane region" description="Helical" evidence="1">
    <location>
        <begin position="357"/>
        <end position="376"/>
    </location>
</feature>
<dbReference type="GO" id="GO:0005783">
    <property type="term" value="C:endoplasmic reticulum"/>
    <property type="evidence" value="ECO:0007669"/>
    <property type="project" value="TreeGrafter"/>
</dbReference>
<keyword evidence="1" id="KW-0812">Transmembrane</keyword>
<feature type="transmembrane region" description="Helical" evidence="1">
    <location>
        <begin position="466"/>
        <end position="490"/>
    </location>
</feature>
<accession>A0A9P6BWN8</accession>
<evidence type="ECO:0000313" key="2">
    <source>
        <dbReference type="EMBL" id="KAF9442117.1"/>
    </source>
</evidence>
<name>A0A9P6BWN8_9AGAR</name>
<sequence>MTIHRSSTTTIFWPLGLTQKSGFCYGWRRPACCVAGVLDTETEEDAARVLESACTAPAWRALRDSCEGKPEILAYCEYDARKDKLRIVSWKTQPTLILYHRHPLSSLRFYAFDTTLFAPLPLVTANNSPSNAYLDSQTRDFTRPSRPGLESAFNQTTLNQFNASKLLEAVITDSSARMLPATAAILFSISALTTLLAQPIHTLSRIIKSTGKVPVTPLSSLSDLCAVVQQIDVRITQAEYFVTEIPHLRNRGESDITNYAARYTSFFNTIWTILNDITFGMAFGTFLIENASPLAEITNTLLHKYLIHDLIYTLLWLDSWPAGLKLNTELSQFYSHMFVSLVRLWEKGLGQVTPHTAGIIYVLGVMSTLGGMSLAISAVMDLVAISTVHIYTCYFFTGLIYHRMLKTAGSLWNLFRGKRYNVLRNRVDSWEYDMDQLLFGTILFTLLAFLFPTVLVYYALFAISRFAILLLLASMEFLLALVNHFPLFALMLSVKDPWRLPGGVYFLPKSFKGKKGKTNTHLVIENQAVPLSLLFFQYMELSKILARHYNPLRLAWCLLKGEYLGGISRYEMRYSNTGTSRAPAT</sequence>
<dbReference type="Pfam" id="PF05024">
    <property type="entry name" value="Gpi1"/>
    <property type="match status" value="1"/>
</dbReference>
<dbReference type="PANTHER" id="PTHR21329:SF3">
    <property type="entry name" value="PHOSPHATIDYLINOSITOL N-ACETYLGLUCOSAMINYLTRANSFERASE SUBUNIT Q"/>
    <property type="match status" value="1"/>
</dbReference>
<keyword evidence="1" id="KW-1133">Transmembrane helix</keyword>
<evidence type="ECO:0000313" key="3">
    <source>
        <dbReference type="Proteomes" id="UP000807342"/>
    </source>
</evidence>
<dbReference type="GO" id="GO:0016020">
    <property type="term" value="C:membrane"/>
    <property type="evidence" value="ECO:0007669"/>
    <property type="project" value="InterPro"/>
</dbReference>
<organism evidence="2 3">
    <name type="scientific">Macrolepiota fuliginosa MF-IS2</name>
    <dbReference type="NCBI Taxonomy" id="1400762"/>
    <lineage>
        <taxon>Eukaryota</taxon>
        <taxon>Fungi</taxon>
        <taxon>Dikarya</taxon>
        <taxon>Basidiomycota</taxon>
        <taxon>Agaricomycotina</taxon>
        <taxon>Agaricomycetes</taxon>
        <taxon>Agaricomycetidae</taxon>
        <taxon>Agaricales</taxon>
        <taxon>Agaricineae</taxon>
        <taxon>Agaricaceae</taxon>
        <taxon>Macrolepiota</taxon>
    </lineage>
</organism>
<keyword evidence="1" id="KW-0472">Membrane</keyword>
<evidence type="ECO:0000256" key="1">
    <source>
        <dbReference type="SAM" id="Phobius"/>
    </source>
</evidence>
<keyword evidence="3" id="KW-1185">Reference proteome</keyword>
<dbReference type="InterPro" id="IPR007720">
    <property type="entry name" value="PigQ/GPI1"/>
</dbReference>
<protein>
    <submittedName>
        <fullName evidence="2">Gpi1-domain-containing protein</fullName>
    </submittedName>
</protein>
<gene>
    <name evidence="2" type="ORF">P691DRAFT_682132</name>
</gene>
<dbReference type="AlphaFoldDB" id="A0A9P6BWN8"/>
<comment type="caution">
    <text evidence="2">The sequence shown here is derived from an EMBL/GenBank/DDBJ whole genome shotgun (WGS) entry which is preliminary data.</text>
</comment>
<dbReference type="Proteomes" id="UP000807342">
    <property type="component" value="Unassembled WGS sequence"/>
</dbReference>
<reference evidence="2" key="1">
    <citation type="submission" date="2020-11" db="EMBL/GenBank/DDBJ databases">
        <authorList>
            <consortium name="DOE Joint Genome Institute"/>
            <person name="Ahrendt S."/>
            <person name="Riley R."/>
            <person name="Andreopoulos W."/>
            <person name="Labutti K."/>
            <person name="Pangilinan J."/>
            <person name="Ruiz-Duenas F.J."/>
            <person name="Barrasa J.M."/>
            <person name="Sanchez-Garcia M."/>
            <person name="Camarero S."/>
            <person name="Miyauchi S."/>
            <person name="Serrano A."/>
            <person name="Linde D."/>
            <person name="Babiker R."/>
            <person name="Drula E."/>
            <person name="Ayuso-Fernandez I."/>
            <person name="Pacheco R."/>
            <person name="Padilla G."/>
            <person name="Ferreira P."/>
            <person name="Barriuso J."/>
            <person name="Kellner H."/>
            <person name="Castanera R."/>
            <person name="Alfaro M."/>
            <person name="Ramirez L."/>
            <person name="Pisabarro A.G."/>
            <person name="Kuo A."/>
            <person name="Tritt A."/>
            <person name="Lipzen A."/>
            <person name="He G."/>
            <person name="Yan M."/>
            <person name="Ng V."/>
            <person name="Cullen D."/>
            <person name="Martin F."/>
            <person name="Rosso M.-N."/>
            <person name="Henrissat B."/>
            <person name="Hibbett D."/>
            <person name="Martinez A.T."/>
            <person name="Grigoriev I.V."/>
        </authorList>
    </citation>
    <scope>NUCLEOTIDE SEQUENCE</scope>
    <source>
        <strain evidence="2">MF-IS2</strain>
    </source>
</reference>
<dbReference type="OrthoDB" id="70250at2759"/>
<proteinExistence type="predicted"/>